<organism evidence="3 4">
    <name type="scientific">Agaribacter marinus</name>
    <dbReference type="NCBI Taxonomy" id="1431249"/>
    <lineage>
        <taxon>Bacteria</taxon>
        <taxon>Pseudomonadati</taxon>
        <taxon>Pseudomonadota</taxon>
        <taxon>Gammaproteobacteria</taxon>
        <taxon>Alteromonadales</taxon>
        <taxon>Alteromonadaceae</taxon>
        <taxon>Agaribacter</taxon>
    </lineage>
</organism>
<feature type="domain" description="Flagellar Assembly Protein A N-terminal region" evidence="2">
    <location>
        <begin position="83"/>
        <end position="261"/>
    </location>
</feature>
<feature type="coiled-coil region" evidence="1">
    <location>
        <begin position="424"/>
        <end position="488"/>
    </location>
</feature>
<protein>
    <recommendedName>
        <fullName evidence="2">Flagellar Assembly Protein A N-terminal region domain-containing protein</fullName>
    </recommendedName>
</protein>
<dbReference type="Proteomes" id="UP001156601">
    <property type="component" value="Unassembled WGS sequence"/>
</dbReference>
<evidence type="ECO:0000313" key="3">
    <source>
        <dbReference type="EMBL" id="GLR70504.1"/>
    </source>
</evidence>
<dbReference type="InterPro" id="IPR046865">
    <property type="entry name" value="FapA_b_solenoid"/>
</dbReference>
<gene>
    <name evidence="3" type="ORF">GCM10007852_14120</name>
</gene>
<dbReference type="PANTHER" id="PTHR38032">
    <property type="entry name" value="POLYMERASE-RELATED"/>
    <property type="match status" value="1"/>
</dbReference>
<keyword evidence="1" id="KW-0175">Coiled coil</keyword>
<comment type="caution">
    <text evidence="3">The sequence shown here is derived from an EMBL/GenBank/DDBJ whole genome shotgun (WGS) entry which is preliminary data.</text>
</comment>
<dbReference type="PANTHER" id="PTHR38032:SF1">
    <property type="entry name" value="RNA-BINDING PROTEIN KHPB N-TERMINAL DOMAIN-CONTAINING PROTEIN"/>
    <property type="match status" value="1"/>
</dbReference>
<name>A0AA37WJR7_9ALTE</name>
<sequence>MNGVEFSFLEENNTVIATVSPGDCDATLEAELVKKAILKSEFSKYYIKEDAINSLVVMAKNASGAGKTAPFTATVAEIKDAEVKVQVSNDAMEASVIVVGAYSGKPLKLANFQQALATNGVIRGWSSKRISALVEKADKLAPGRIHKEVIAKGLPPRKGRNSRIKPLVENALERVLQPKKTEDDKVDMRDLGEIICVKKGEPVAEVLPPSPGRSGFTVTNMPIKPEPGDDLELKLGANTTFDKMNKRLVVACIDGLPKFAEGVMAVDDTFVSKGVNVRTGNVDFDGAVIVNGDVTENMKITASGDVTINGFVESATIIAQGDIVITQGVLGKPDGGKSCKLIAKGDVAVAHAQGVNIEACGEVRVMKQIAHSDITCFSKIFVGRGDKPNGSIFGCVINAYSAIEAGSVGAVSGSKLDIDFSEGFNKISQRLEGLREMRKELAKTNADHEIQYAQFKNRVHSAEVQQKVKTLEQALEEERELLQWLQTVEQDNMDNLSAYKDEVKVIATQTLYPGVSVKLNKQSYTSDKENTRACLFWHDHEWKVTKTRA</sequence>
<reference evidence="3" key="2">
    <citation type="submission" date="2023-01" db="EMBL/GenBank/DDBJ databases">
        <title>Draft genome sequence of Agaribacter marinus strain NBRC 110023.</title>
        <authorList>
            <person name="Sun Q."/>
            <person name="Mori K."/>
        </authorList>
    </citation>
    <scope>NUCLEOTIDE SEQUENCE</scope>
    <source>
        <strain evidence="3">NBRC 110023</strain>
    </source>
</reference>
<dbReference type="InterPro" id="IPR046866">
    <property type="entry name" value="FapA_N"/>
</dbReference>
<reference evidence="3" key="1">
    <citation type="journal article" date="2014" name="Int. J. Syst. Evol. Microbiol.">
        <title>Complete genome sequence of Corynebacterium casei LMG S-19264T (=DSM 44701T), isolated from a smear-ripened cheese.</title>
        <authorList>
            <consortium name="US DOE Joint Genome Institute (JGI-PGF)"/>
            <person name="Walter F."/>
            <person name="Albersmeier A."/>
            <person name="Kalinowski J."/>
            <person name="Ruckert C."/>
        </authorList>
    </citation>
    <scope>NUCLEOTIDE SEQUENCE</scope>
    <source>
        <strain evidence="3">NBRC 110023</strain>
    </source>
</reference>
<dbReference type="EMBL" id="BSOT01000005">
    <property type="protein sequence ID" value="GLR70504.1"/>
    <property type="molecule type" value="Genomic_DNA"/>
</dbReference>
<evidence type="ECO:0000259" key="2">
    <source>
        <dbReference type="Pfam" id="PF20250"/>
    </source>
</evidence>
<dbReference type="Pfam" id="PF03961">
    <property type="entry name" value="FapA"/>
    <property type="match status" value="1"/>
</dbReference>
<keyword evidence="4" id="KW-1185">Reference proteome</keyword>
<evidence type="ECO:0000313" key="4">
    <source>
        <dbReference type="Proteomes" id="UP001156601"/>
    </source>
</evidence>
<proteinExistence type="predicted"/>
<dbReference type="Pfam" id="PF20250">
    <property type="entry name" value="FapA_N"/>
    <property type="match status" value="1"/>
</dbReference>
<evidence type="ECO:0000256" key="1">
    <source>
        <dbReference type="SAM" id="Coils"/>
    </source>
</evidence>
<accession>A0AA37WJR7</accession>
<dbReference type="RefSeq" id="WP_284216798.1">
    <property type="nucleotide sequence ID" value="NZ_BSOT01000005.1"/>
</dbReference>
<dbReference type="InterPro" id="IPR005646">
    <property type="entry name" value="FapA"/>
</dbReference>
<dbReference type="AlphaFoldDB" id="A0AA37WJR7"/>